<dbReference type="InterPro" id="IPR020846">
    <property type="entry name" value="MFS_dom"/>
</dbReference>
<dbReference type="Proteomes" id="UP001437256">
    <property type="component" value="Unassembled WGS sequence"/>
</dbReference>
<feature type="transmembrane region" description="Helical" evidence="8">
    <location>
        <begin position="316"/>
        <end position="338"/>
    </location>
</feature>
<feature type="domain" description="Major facilitator superfamily (MFS) profile" evidence="9">
    <location>
        <begin position="69"/>
        <end position="456"/>
    </location>
</feature>
<dbReference type="InterPro" id="IPR036259">
    <property type="entry name" value="MFS_trans_sf"/>
</dbReference>
<comment type="subcellular location">
    <subcellularLocation>
        <location evidence="1">Endomembrane system</location>
        <topology evidence="1">Multi-pass membrane protein</topology>
    </subcellularLocation>
</comment>
<dbReference type="EMBL" id="JBBXMP010000299">
    <property type="protein sequence ID" value="KAL0058568.1"/>
    <property type="molecule type" value="Genomic_DNA"/>
</dbReference>
<feature type="transmembrane region" description="Helical" evidence="8">
    <location>
        <begin position="103"/>
        <end position="123"/>
    </location>
</feature>
<dbReference type="InterPro" id="IPR011701">
    <property type="entry name" value="MFS"/>
</dbReference>
<feature type="transmembrane region" description="Helical" evidence="8">
    <location>
        <begin position="345"/>
        <end position="361"/>
    </location>
</feature>
<keyword evidence="11" id="KW-1185">Reference proteome</keyword>
<keyword evidence="5 8" id="KW-1133">Transmembrane helix</keyword>
<feature type="transmembrane region" description="Helical" evidence="8">
    <location>
        <begin position="396"/>
        <end position="419"/>
    </location>
</feature>
<dbReference type="PROSITE" id="PS50850">
    <property type="entry name" value="MFS"/>
    <property type="match status" value="1"/>
</dbReference>
<evidence type="ECO:0000259" key="9">
    <source>
        <dbReference type="PROSITE" id="PS50850"/>
    </source>
</evidence>
<proteinExistence type="inferred from homology"/>
<evidence type="ECO:0000256" key="6">
    <source>
        <dbReference type="ARBA" id="ARBA00023136"/>
    </source>
</evidence>
<comment type="caution">
    <text evidence="10">The sequence shown here is derived from an EMBL/GenBank/DDBJ whole genome shotgun (WGS) entry which is preliminary data.</text>
</comment>
<feature type="transmembrane region" description="Helical" evidence="8">
    <location>
        <begin position="280"/>
        <end position="304"/>
    </location>
</feature>
<evidence type="ECO:0000256" key="5">
    <source>
        <dbReference type="ARBA" id="ARBA00022989"/>
    </source>
</evidence>
<keyword evidence="3" id="KW-0813">Transport</keyword>
<reference evidence="10 11" key="1">
    <citation type="submission" date="2024-05" db="EMBL/GenBank/DDBJ databases">
        <title>A draft genome resource for the thread blight pathogen Marasmius tenuissimus strain MS-2.</title>
        <authorList>
            <person name="Yulfo-Soto G.E."/>
            <person name="Baruah I.K."/>
            <person name="Amoako-Attah I."/>
            <person name="Bukari Y."/>
            <person name="Meinhardt L.W."/>
            <person name="Bailey B.A."/>
            <person name="Cohen S.P."/>
        </authorList>
    </citation>
    <scope>NUCLEOTIDE SEQUENCE [LARGE SCALE GENOMIC DNA]</scope>
    <source>
        <strain evidence="10 11">MS-2</strain>
    </source>
</reference>
<keyword evidence="4 8" id="KW-0812">Transmembrane</keyword>
<evidence type="ECO:0000313" key="10">
    <source>
        <dbReference type="EMBL" id="KAL0058568.1"/>
    </source>
</evidence>
<evidence type="ECO:0000256" key="3">
    <source>
        <dbReference type="ARBA" id="ARBA00022448"/>
    </source>
</evidence>
<comment type="similarity">
    <text evidence="2">Belongs to the major facilitator superfamily.</text>
</comment>
<feature type="compositionally biased region" description="Basic and acidic residues" evidence="7">
    <location>
        <begin position="1"/>
        <end position="19"/>
    </location>
</feature>
<feature type="transmembrane region" description="Helical" evidence="8">
    <location>
        <begin position="193"/>
        <end position="214"/>
    </location>
</feature>
<evidence type="ECO:0000313" key="11">
    <source>
        <dbReference type="Proteomes" id="UP001437256"/>
    </source>
</evidence>
<feature type="transmembrane region" description="Helical" evidence="8">
    <location>
        <begin position="367"/>
        <end position="384"/>
    </location>
</feature>
<feature type="compositionally biased region" description="Basic and acidic residues" evidence="7">
    <location>
        <begin position="26"/>
        <end position="42"/>
    </location>
</feature>
<evidence type="ECO:0000256" key="1">
    <source>
        <dbReference type="ARBA" id="ARBA00004127"/>
    </source>
</evidence>
<accession>A0ABR2ZB93</accession>
<feature type="region of interest" description="Disordered" evidence="7">
    <location>
        <begin position="1"/>
        <end position="56"/>
    </location>
</feature>
<keyword evidence="6 8" id="KW-0472">Membrane</keyword>
<name>A0ABR2ZB93_9AGAR</name>
<dbReference type="Gene3D" id="1.20.1250.20">
    <property type="entry name" value="MFS general substrate transporter like domains"/>
    <property type="match status" value="2"/>
</dbReference>
<dbReference type="PANTHER" id="PTHR23514">
    <property type="entry name" value="BYPASS OF STOP CODON PROTEIN 6"/>
    <property type="match status" value="1"/>
</dbReference>
<evidence type="ECO:0000256" key="7">
    <source>
        <dbReference type="SAM" id="MobiDB-lite"/>
    </source>
</evidence>
<dbReference type="PANTHER" id="PTHR23514:SF3">
    <property type="entry name" value="BYPASS OF STOP CODON PROTEIN 6"/>
    <property type="match status" value="1"/>
</dbReference>
<evidence type="ECO:0000256" key="8">
    <source>
        <dbReference type="SAM" id="Phobius"/>
    </source>
</evidence>
<dbReference type="SUPFAM" id="SSF103473">
    <property type="entry name" value="MFS general substrate transporter"/>
    <property type="match status" value="1"/>
</dbReference>
<sequence>MQTADHELEQLPRQPESHSIRHVHHEKQSSEPTERITDREAKAAQPRAGLEPDAPFTQTKAQVTKARVQLATLFWTMFLAGWNDGTTGPLLPRMQEVYHVNDTIVSLIFIFACVGFISGACLNVPLSDKYGFGMALAIGSVFQTVAYALQSANLPFPVFVMAYTINGVGMSIQDAQANGFVASLRKNTETKMGFLHAVYGLGALAAPLVSTQFAQLKHWSFHYLCSLGVAIINFILVVAVFRLKTQDECLAQIGQTAGEKDQESKHGTFRQILGQRSVHLMAFYILVYVGVEFTIGGWIVTFVIRERNGGPDAGYISSGFFGGLMVGRVALLWINSLLGERNAMFLYAGLAIGLELVIWLVPSLIGGAVAISIVGFLLGPMYPITMNHAGRVLPRWILTGAIGWIAGFGQAGSAFFPFVTGALANKYGIKSLQPLLVAMMVAMTVLWAVVAFTGRRRKD</sequence>
<protein>
    <recommendedName>
        <fullName evidence="9">Major facilitator superfamily (MFS) profile domain-containing protein</fullName>
    </recommendedName>
</protein>
<dbReference type="Pfam" id="PF07690">
    <property type="entry name" value="MFS_1"/>
    <property type="match status" value="1"/>
</dbReference>
<organism evidence="10 11">
    <name type="scientific">Marasmius tenuissimus</name>
    <dbReference type="NCBI Taxonomy" id="585030"/>
    <lineage>
        <taxon>Eukaryota</taxon>
        <taxon>Fungi</taxon>
        <taxon>Dikarya</taxon>
        <taxon>Basidiomycota</taxon>
        <taxon>Agaricomycotina</taxon>
        <taxon>Agaricomycetes</taxon>
        <taxon>Agaricomycetidae</taxon>
        <taxon>Agaricales</taxon>
        <taxon>Marasmiineae</taxon>
        <taxon>Marasmiaceae</taxon>
        <taxon>Marasmius</taxon>
    </lineage>
</organism>
<evidence type="ECO:0000256" key="4">
    <source>
        <dbReference type="ARBA" id="ARBA00022692"/>
    </source>
</evidence>
<feature type="transmembrane region" description="Helical" evidence="8">
    <location>
        <begin position="431"/>
        <end position="453"/>
    </location>
</feature>
<evidence type="ECO:0000256" key="2">
    <source>
        <dbReference type="ARBA" id="ARBA00008335"/>
    </source>
</evidence>
<feature type="transmembrane region" description="Helical" evidence="8">
    <location>
        <begin position="220"/>
        <end position="241"/>
    </location>
</feature>
<dbReference type="InterPro" id="IPR051788">
    <property type="entry name" value="MFS_Transporter"/>
</dbReference>
<gene>
    <name evidence="10" type="ORF">AAF712_014760</name>
</gene>